<comment type="caution">
    <text evidence="5">The sequence shown here is derived from an EMBL/GenBank/DDBJ whole genome shotgun (WGS) entry which is preliminary data.</text>
</comment>
<dbReference type="RefSeq" id="WP_182483956.1">
    <property type="nucleotide sequence ID" value="NZ_JACGWU010000001.1"/>
</dbReference>
<reference evidence="5 6" key="1">
    <citation type="submission" date="2020-07" db="EMBL/GenBank/DDBJ databases">
        <title>Sequencing the genomes of 1000 actinobacteria strains.</title>
        <authorList>
            <person name="Klenk H.-P."/>
        </authorList>
    </citation>
    <scope>NUCLEOTIDE SEQUENCE [LARGE SCALE GENOMIC DNA]</scope>
    <source>
        <strain evidence="5 6">DSM 23737</strain>
    </source>
</reference>
<dbReference type="Gene3D" id="3.40.430.10">
    <property type="entry name" value="Dihydrofolate Reductase, subunit A"/>
    <property type="match status" value="2"/>
</dbReference>
<organism evidence="5 6">
    <name type="scientific">Alpinimonas psychrophila</name>
    <dbReference type="NCBI Taxonomy" id="748908"/>
    <lineage>
        <taxon>Bacteria</taxon>
        <taxon>Bacillati</taxon>
        <taxon>Actinomycetota</taxon>
        <taxon>Actinomycetes</taxon>
        <taxon>Micrococcales</taxon>
        <taxon>Microbacteriaceae</taxon>
        <taxon>Alpinimonas</taxon>
    </lineage>
</organism>
<dbReference type="GO" id="GO:0008703">
    <property type="term" value="F:5-amino-6-(5-phosphoribosylamino)uracil reductase activity"/>
    <property type="evidence" value="ECO:0007669"/>
    <property type="project" value="InterPro"/>
</dbReference>
<proteinExistence type="predicted"/>
<evidence type="ECO:0000256" key="2">
    <source>
        <dbReference type="ARBA" id="ARBA00022857"/>
    </source>
</evidence>
<keyword evidence="6" id="KW-1185">Reference proteome</keyword>
<dbReference type="InterPro" id="IPR002734">
    <property type="entry name" value="RibDG_C"/>
</dbReference>
<dbReference type="EMBL" id="JACGWU010000001">
    <property type="protein sequence ID" value="MBA8828554.1"/>
    <property type="molecule type" value="Genomic_DNA"/>
</dbReference>
<dbReference type="InterPro" id="IPR050765">
    <property type="entry name" value="Riboflavin_Biosynth_HTPR"/>
</dbReference>
<dbReference type="PANTHER" id="PTHR38011">
    <property type="entry name" value="DIHYDROFOLATE REDUCTASE FAMILY PROTEIN (AFU_ORTHOLOGUE AFUA_8G06820)"/>
    <property type="match status" value="1"/>
</dbReference>
<evidence type="ECO:0000259" key="4">
    <source>
        <dbReference type="Pfam" id="PF01872"/>
    </source>
</evidence>
<evidence type="ECO:0000313" key="5">
    <source>
        <dbReference type="EMBL" id="MBA8828554.1"/>
    </source>
</evidence>
<comment type="pathway">
    <text evidence="1">Cofactor biosynthesis; riboflavin biosynthesis.</text>
</comment>
<accession>A0A7W3JSQ7</accession>
<evidence type="ECO:0000256" key="1">
    <source>
        <dbReference type="ARBA" id="ARBA00005104"/>
    </source>
</evidence>
<dbReference type="InterPro" id="IPR024072">
    <property type="entry name" value="DHFR-like_dom_sf"/>
</dbReference>
<dbReference type="SUPFAM" id="SSF53597">
    <property type="entry name" value="Dihydrofolate reductase-like"/>
    <property type="match status" value="1"/>
</dbReference>
<dbReference type="Proteomes" id="UP000524237">
    <property type="component" value="Unassembled WGS sequence"/>
</dbReference>
<keyword evidence="2" id="KW-0521">NADP</keyword>
<feature type="domain" description="Bacterial bifunctional deaminase-reductase C-terminal" evidence="4">
    <location>
        <begin position="19"/>
        <end position="152"/>
    </location>
</feature>
<evidence type="ECO:0000313" key="6">
    <source>
        <dbReference type="Proteomes" id="UP000524237"/>
    </source>
</evidence>
<evidence type="ECO:0000256" key="3">
    <source>
        <dbReference type="ARBA" id="ARBA00023002"/>
    </source>
</evidence>
<dbReference type="AlphaFoldDB" id="A0A7W3JSQ7"/>
<gene>
    <name evidence="5" type="ORF">FB555_000625</name>
</gene>
<protein>
    <submittedName>
        <fullName evidence="5">Dihydrofolate reductase</fullName>
    </submittedName>
</protein>
<keyword evidence="3" id="KW-0560">Oxidoreductase</keyword>
<dbReference type="Pfam" id="PF01872">
    <property type="entry name" value="RibD_C"/>
    <property type="match status" value="1"/>
</dbReference>
<dbReference type="GO" id="GO:0009231">
    <property type="term" value="P:riboflavin biosynthetic process"/>
    <property type="evidence" value="ECO:0007669"/>
    <property type="project" value="InterPro"/>
</dbReference>
<dbReference type="PANTHER" id="PTHR38011:SF7">
    <property type="entry name" value="2,5-DIAMINO-6-RIBOSYLAMINO-4(3H)-PYRIMIDINONE 5'-PHOSPHATE REDUCTASE"/>
    <property type="match status" value="1"/>
</dbReference>
<sequence length="218" mass="23245">MTPAMTNMATTYAWPDSGRYIRLNMAVDVAGVFADEGGLSTGLSFPEDRHLLRLIRAGADVVVVGAKTVRSEGWNLPPTGTLVVLSASGNLPWESCPDSSRVRLIQGNLSAADVVQLLERDGVKRILLEGGASVARQFARLNVIDDVCLTVSSHNKTFPLEGSPPAAPDAFAAERALTRLLDVSPDQFTLTSLVGASTAPAIFTLWRRAFGAQTEDAH</sequence>
<name>A0A7W3JSQ7_9MICO</name>